<dbReference type="Gene3D" id="3.40.50.410">
    <property type="entry name" value="von Willebrand factor, type A domain"/>
    <property type="match status" value="1"/>
</dbReference>
<organism evidence="3 4">
    <name type="scientific">Archangium gephyra</name>
    <dbReference type="NCBI Taxonomy" id="48"/>
    <lineage>
        <taxon>Bacteria</taxon>
        <taxon>Pseudomonadati</taxon>
        <taxon>Myxococcota</taxon>
        <taxon>Myxococcia</taxon>
        <taxon>Myxococcales</taxon>
        <taxon>Cystobacterineae</taxon>
        <taxon>Archangiaceae</taxon>
        <taxon>Archangium</taxon>
    </lineage>
</organism>
<dbReference type="InterPro" id="IPR036465">
    <property type="entry name" value="vWFA_dom_sf"/>
</dbReference>
<protein>
    <recommendedName>
        <fullName evidence="2">VWFA domain-containing protein</fullName>
    </recommendedName>
</protein>
<dbReference type="PROSITE" id="PS50234">
    <property type="entry name" value="VWFA"/>
    <property type="match status" value="1"/>
</dbReference>
<keyword evidence="1" id="KW-0732">Signal</keyword>
<comment type="caution">
    <text evidence="3">The sequence shown here is derived from an EMBL/GenBank/DDBJ whole genome shotgun (WGS) entry which is preliminary data.</text>
</comment>
<feature type="signal peptide" evidence="1">
    <location>
        <begin position="1"/>
        <end position="22"/>
    </location>
</feature>
<evidence type="ECO:0000313" key="4">
    <source>
        <dbReference type="Proteomes" id="UP000249061"/>
    </source>
</evidence>
<feature type="domain" description="VWFA" evidence="2">
    <location>
        <begin position="103"/>
        <end position="305"/>
    </location>
</feature>
<sequence>MRNNLISLCVAVSLAACGPAVVDELSEKKNGRCLSLSEPEGSSGLTTGMPSRVSWLFKVDTCGGEPVAGLTGAQFEIYEDGKKVSAFESQQRVAPKGERFRLYSVVLLDLSGSMLRSGDFPALQTAAARYLDTALADGGDGHRVALMTFDGRAQPQVLVPYTSNRATLQAGLDSLSVTECRASADCSAFPERKTCAGWRCVDDSTNLNGAVVGAVGALQSELDNSEVAWRDGALVIFTDGTDQAARISAADAKRAVTSSKAHVFTVGLGGEVDEAALKAFGKDGYWPVTKAEQLSSAFTEIAARVSGLANRFYVLEYCSPKRNGTHALEVKVVVETERDGKLTGTLSSQFDATGFESGCEL</sequence>
<feature type="chain" id="PRO_5015854725" description="VWFA domain-containing protein" evidence="1">
    <location>
        <begin position="23"/>
        <end position="361"/>
    </location>
</feature>
<dbReference type="PROSITE" id="PS51257">
    <property type="entry name" value="PROKAR_LIPOPROTEIN"/>
    <property type="match status" value="1"/>
</dbReference>
<dbReference type="CDD" id="cd00198">
    <property type="entry name" value="vWFA"/>
    <property type="match status" value="1"/>
</dbReference>
<reference evidence="3 4" key="1">
    <citation type="submission" date="2017-08" db="EMBL/GenBank/DDBJ databases">
        <title>Infants hospitalized years apart are colonized by the same room-sourced microbial strains.</title>
        <authorList>
            <person name="Brooks B."/>
            <person name="Olm M.R."/>
            <person name="Firek B.A."/>
            <person name="Baker R."/>
            <person name="Thomas B.C."/>
            <person name="Morowitz M.J."/>
            <person name="Banfield J.F."/>
        </authorList>
    </citation>
    <scope>NUCLEOTIDE SEQUENCE [LARGE SCALE GENOMIC DNA]</scope>
    <source>
        <strain evidence="3">S2_003_000_R2_14</strain>
    </source>
</reference>
<accession>A0A2W5US58</accession>
<dbReference type="Pfam" id="PF13519">
    <property type="entry name" value="VWA_2"/>
    <property type="match status" value="1"/>
</dbReference>
<evidence type="ECO:0000313" key="3">
    <source>
        <dbReference type="EMBL" id="PZR06064.1"/>
    </source>
</evidence>
<dbReference type="InterPro" id="IPR002035">
    <property type="entry name" value="VWF_A"/>
</dbReference>
<gene>
    <name evidence="3" type="ORF">DI536_31060</name>
</gene>
<dbReference type="EMBL" id="QFQP01000040">
    <property type="protein sequence ID" value="PZR06064.1"/>
    <property type="molecule type" value="Genomic_DNA"/>
</dbReference>
<dbReference type="Proteomes" id="UP000249061">
    <property type="component" value="Unassembled WGS sequence"/>
</dbReference>
<dbReference type="SMART" id="SM00327">
    <property type="entry name" value="VWA"/>
    <property type="match status" value="1"/>
</dbReference>
<name>A0A2W5US58_9BACT</name>
<dbReference type="SUPFAM" id="SSF53300">
    <property type="entry name" value="vWA-like"/>
    <property type="match status" value="1"/>
</dbReference>
<dbReference type="AlphaFoldDB" id="A0A2W5US58"/>
<evidence type="ECO:0000256" key="1">
    <source>
        <dbReference type="SAM" id="SignalP"/>
    </source>
</evidence>
<evidence type="ECO:0000259" key="2">
    <source>
        <dbReference type="PROSITE" id="PS50234"/>
    </source>
</evidence>
<proteinExistence type="predicted"/>